<feature type="domain" description="Type I restriction modification DNA specificity" evidence="5">
    <location>
        <begin position="91"/>
        <end position="231"/>
    </location>
</feature>
<comment type="caution">
    <text evidence="6">The sequence shown here is derived from an EMBL/GenBank/DDBJ whole genome shotgun (WGS) entry which is preliminary data.</text>
</comment>
<keyword evidence="7" id="KW-1185">Reference proteome</keyword>
<dbReference type="AlphaFoldDB" id="A0A2S7U568"/>
<evidence type="ECO:0000259" key="5">
    <source>
        <dbReference type="Pfam" id="PF01420"/>
    </source>
</evidence>
<reference evidence="6 7" key="1">
    <citation type="submission" date="2016-12" db="EMBL/GenBank/DDBJ databases">
        <title>Study of bacterial adaptation to deep sea.</title>
        <authorList>
            <person name="Song J."/>
            <person name="Yoshizawa S."/>
            <person name="Kogure K."/>
        </authorList>
    </citation>
    <scope>NUCLEOTIDE SEQUENCE [LARGE SCALE GENOMIC DNA]</scope>
    <source>
        <strain evidence="6 7">SAORIC-165</strain>
    </source>
</reference>
<dbReference type="PANTHER" id="PTHR30408">
    <property type="entry name" value="TYPE-1 RESTRICTION ENZYME ECOKI SPECIFICITY PROTEIN"/>
    <property type="match status" value="1"/>
</dbReference>
<evidence type="ECO:0000313" key="7">
    <source>
        <dbReference type="Proteomes" id="UP000239907"/>
    </source>
</evidence>
<proteinExistence type="inferred from homology"/>
<dbReference type="InterPro" id="IPR000055">
    <property type="entry name" value="Restrct_endonuc_typeI_TRD"/>
</dbReference>
<gene>
    <name evidence="6" type="ORF">BSZ32_14275</name>
</gene>
<dbReference type="OrthoDB" id="9811611at2"/>
<comment type="similarity">
    <text evidence="1">Belongs to the type-I restriction system S methylase family.</text>
</comment>
<evidence type="ECO:0000256" key="2">
    <source>
        <dbReference type="ARBA" id="ARBA00022747"/>
    </source>
</evidence>
<dbReference type="RefSeq" id="WP_105044044.1">
    <property type="nucleotide sequence ID" value="NZ_MQWA01000001.1"/>
</dbReference>
<dbReference type="Proteomes" id="UP000239907">
    <property type="component" value="Unassembled WGS sequence"/>
</dbReference>
<evidence type="ECO:0000256" key="1">
    <source>
        <dbReference type="ARBA" id="ARBA00010923"/>
    </source>
</evidence>
<accession>A0A2S7U568</accession>
<feature type="region of interest" description="Disordered" evidence="4">
    <location>
        <begin position="30"/>
        <end position="71"/>
    </location>
</feature>
<keyword evidence="2" id="KW-0680">Restriction system</keyword>
<keyword evidence="3" id="KW-0238">DNA-binding</keyword>
<dbReference type="Gene3D" id="3.90.220.20">
    <property type="entry name" value="DNA methylase specificity domains"/>
    <property type="match status" value="1"/>
</dbReference>
<organism evidence="6 7">
    <name type="scientific">Rubritalea profundi</name>
    <dbReference type="NCBI Taxonomy" id="1658618"/>
    <lineage>
        <taxon>Bacteria</taxon>
        <taxon>Pseudomonadati</taxon>
        <taxon>Verrucomicrobiota</taxon>
        <taxon>Verrucomicrobiia</taxon>
        <taxon>Verrucomicrobiales</taxon>
        <taxon>Rubritaleaceae</taxon>
        <taxon>Rubritalea</taxon>
    </lineage>
</organism>
<dbReference type="SUPFAM" id="SSF116734">
    <property type="entry name" value="DNA methylase specificity domain"/>
    <property type="match status" value="1"/>
</dbReference>
<dbReference type="InterPro" id="IPR044946">
    <property type="entry name" value="Restrct_endonuc_typeI_TRD_sf"/>
</dbReference>
<dbReference type="InterPro" id="IPR052021">
    <property type="entry name" value="Type-I_RS_S_subunit"/>
</dbReference>
<name>A0A2S7U568_9BACT</name>
<dbReference type="GO" id="GO:0003677">
    <property type="term" value="F:DNA binding"/>
    <property type="evidence" value="ECO:0007669"/>
    <property type="project" value="UniProtKB-KW"/>
</dbReference>
<evidence type="ECO:0000313" key="6">
    <source>
        <dbReference type="EMBL" id="PQJ29544.1"/>
    </source>
</evidence>
<dbReference type="Pfam" id="PF01420">
    <property type="entry name" value="Methylase_S"/>
    <property type="match status" value="1"/>
</dbReference>
<dbReference type="EMBL" id="MQWA01000001">
    <property type="protein sequence ID" value="PQJ29544.1"/>
    <property type="molecule type" value="Genomic_DNA"/>
</dbReference>
<dbReference type="GO" id="GO:0009307">
    <property type="term" value="P:DNA restriction-modification system"/>
    <property type="evidence" value="ECO:0007669"/>
    <property type="project" value="UniProtKB-KW"/>
</dbReference>
<evidence type="ECO:0000256" key="3">
    <source>
        <dbReference type="ARBA" id="ARBA00023125"/>
    </source>
</evidence>
<dbReference type="PANTHER" id="PTHR30408:SF12">
    <property type="entry name" value="TYPE I RESTRICTION ENZYME MJAVIII SPECIFICITY SUBUNIT"/>
    <property type="match status" value="1"/>
</dbReference>
<feature type="compositionally biased region" description="Polar residues" evidence="4">
    <location>
        <begin position="52"/>
        <end position="61"/>
    </location>
</feature>
<protein>
    <recommendedName>
        <fullName evidence="5">Type I restriction modification DNA specificity domain-containing protein</fullName>
    </recommendedName>
</protein>
<evidence type="ECO:0000256" key="4">
    <source>
        <dbReference type="SAM" id="MobiDB-lite"/>
    </source>
</evidence>
<sequence>MNATLEAMAQALFKSWFVDFDPVIDNALRAGNPIPAPLQQRAETRRKALGERSSSCVTTSKDGAGAPSLPDPHSHLFPATFTHSEDLGLIPEGWVVVELADLATVKGGKRLPKGSTLTDETTNHPYLRTKDITGTEIDIKNLLYVPDEVFSSISRYIVEKDDVVISIVGTIGLCCQITEELHLASLTENCAKITSIDTSKISQNYLFSFLISSEVKGEVQRRTVGSTQPKFHYII</sequence>
<dbReference type="CDD" id="cd17256">
    <property type="entry name" value="RMtype1_S_EcoJA65PI-TRD1-CR1_like"/>
    <property type="match status" value="1"/>
</dbReference>